<evidence type="ECO:0000259" key="1">
    <source>
        <dbReference type="Pfam" id="PF16289"/>
    </source>
</evidence>
<dbReference type="AlphaFoldDB" id="A0A4E0QR33"/>
<name>A0A4E0QR33_9GAMM</name>
<dbReference type="Proteomes" id="UP000030428">
    <property type="component" value="Unassembled WGS sequence"/>
</dbReference>
<reference evidence="2 3" key="1">
    <citation type="journal article" date="2016" name="Front. Microbiol.">
        <title>Single-Cell (Meta-)Genomics of a Dimorphic Candidatus Thiomargarita nelsonii Reveals Genomic Plasticity.</title>
        <authorList>
            <person name="Flood B.E."/>
            <person name="Fliss P."/>
            <person name="Jones D.S."/>
            <person name="Dick G.J."/>
            <person name="Jain S."/>
            <person name="Kaster A.K."/>
            <person name="Winkel M."/>
            <person name="Mussmann M."/>
            <person name="Bailey J."/>
        </authorList>
    </citation>
    <scope>NUCLEOTIDE SEQUENCE [LARGE SCALE GENOMIC DNA]</scope>
    <source>
        <strain evidence="2">Hydrate Ridge</strain>
    </source>
</reference>
<organism evidence="2 3">
    <name type="scientific">Candidatus Thiomargarita nelsonii</name>
    <dbReference type="NCBI Taxonomy" id="1003181"/>
    <lineage>
        <taxon>Bacteria</taxon>
        <taxon>Pseudomonadati</taxon>
        <taxon>Pseudomonadota</taxon>
        <taxon>Gammaproteobacteria</taxon>
        <taxon>Thiotrichales</taxon>
        <taxon>Thiotrichaceae</taxon>
        <taxon>Thiomargarita</taxon>
    </lineage>
</organism>
<protein>
    <recommendedName>
        <fullName evidence="1">DUF4935 domain-containing protein</fullName>
    </recommendedName>
</protein>
<proteinExistence type="predicted"/>
<evidence type="ECO:0000313" key="3">
    <source>
        <dbReference type="Proteomes" id="UP000030428"/>
    </source>
</evidence>
<dbReference type="InterPro" id="IPR032557">
    <property type="entry name" value="DUF4935"/>
</dbReference>
<dbReference type="Pfam" id="PF16289">
    <property type="entry name" value="PIN_12"/>
    <property type="match status" value="1"/>
</dbReference>
<gene>
    <name evidence="2" type="ORF">PN36_07785</name>
</gene>
<keyword evidence="3" id="KW-1185">Reference proteome</keyword>
<sequence length="189" mass="21460">MPNRLRASELNAVIKVNNAIKAKLCTLVAASIVPSEFKTIVQYTEFERVKFLSDLQDSVENFHTACNSVELAVGTMYQFHPSSLPTILRNIAQFILDNCIILNNQDNLKLRALDRVVFQKAPARKGGQIKDCIIVEEYLELAQQLHSSEFSCPLVFISSNTKDFCVDNSFVRLLVRYCRVPLYPPYKKA</sequence>
<evidence type="ECO:0000313" key="2">
    <source>
        <dbReference type="EMBL" id="TGO03379.1"/>
    </source>
</evidence>
<comment type="caution">
    <text evidence="2">The sequence shown here is derived from an EMBL/GenBank/DDBJ whole genome shotgun (WGS) entry which is preliminary data.</text>
</comment>
<feature type="domain" description="DUF4935" evidence="1">
    <location>
        <begin position="9"/>
        <end position="164"/>
    </location>
</feature>
<accession>A0A4E0QR33</accession>
<dbReference type="EMBL" id="JSZA02000022">
    <property type="protein sequence ID" value="TGO03379.1"/>
    <property type="molecule type" value="Genomic_DNA"/>
</dbReference>